<dbReference type="SUPFAM" id="SSF56349">
    <property type="entry name" value="DNA breaking-rejoining enzymes"/>
    <property type="match status" value="1"/>
</dbReference>
<dbReference type="PANTHER" id="PTHR34605">
    <property type="entry name" value="PHAGE_INTEGRASE DOMAIN-CONTAINING PROTEIN"/>
    <property type="match status" value="1"/>
</dbReference>
<dbReference type="Pfam" id="PF00589">
    <property type="entry name" value="Phage_integrase"/>
    <property type="match status" value="1"/>
</dbReference>
<dbReference type="InterPro" id="IPR010998">
    <property type="entry name" value="Integrase_recombinase_N"/>
</dbReference>
<dbReference type="InterPro" id="IPR011010">
    <property type="entry name" value="DNA_brk_join_enz"/>
</dbReference>
<sequence>MNMELISSFSAVEDYDVPSVTHYDPMVDSIVDGVNFDVMTPGDQIALFRTCRMRGIDISGHHKVQASISKFSSEFWMRSGVGVDDGFISSTTKTLMSVWSTFYRWCKAENHLPVLPAKESTVQKYLTYRSGCGVSKNTLGLDAWAISKLHNESGCIDPLSEPRTRDFLKNLKKRKVIVEQDITRQASGLRKDVVKGIIGEWSSETASLKNKRDLAIVVVGYFTLLRASELSRIRLSHISVDDEGGAIITIPISKTNHSGEPESVYINSKQMAHVFNYLNADGRSALDDSYLFGMVAPNGQKSVKSRNPLSVQTIRNVMGVAWEEFGREAGVKRKFTAHSTRVGGSQDMRLKGIPLLDIMHAGRWSGPAMVIRYTRDVAAKLSGAVSLQNDF</sequence>
<keyword evidence="1" id="KW-0238">DNA-binding</keyword>
<accession>A0A2T4MZ97</accession>
<dbReference type="PANTHER" id="PTHR34605:SF3">
    <property type="entry name" value="P CELL-TYPE AGGLUTINATION PROTEIN MAP4-LIKE-RELATED"/>
    <property type="match status" value="1"/>
</dbReference>
<evidence type="ECO:0000259" key="3">
    <source>
        <dbReference type="PROSITE" id="PS51898"/>
    </source>
</evidence>
<evidence type="ECO:0000313" key="4">
    <source>
        <dbReference type="EMBL" id="PTH79891.1"/>
    </source>
</evidence>
<dbReference type="SUPFAM" id="SSF47823">
    <property type="entry name" value="lambda integrase-like, N-terminal domain"/>
    <property type="match status" value="1"/>
</dbReference>
<protein>
    <recommendedName>
        <fullName evidence="3">Tyr recombinase domain-containing protein</fullName>
    </recommendedName>
</protein>
<dbReference type="InterPro" id="IPR013762">
    <property type="entry name" value="Integrase-like_cat_sf"/>
</dbReference>
<dbReference type="GO" id="GO:0003677">
    <property type="term" value="F:DNA binding"/>
    <property type="evidence" value="ECO:0007669"/>
    <property type="project" value="UniProtKB-KW"/>
</dbReference>
<dbReference type="InterPro" id="IPR002104">
    <property type="entry name" value="Integrase_catalytic"/>
</dbReference>
<comment type="caution">
    <text evidence="4">The sequence shown here is derived from an EMBL/GenBank/DDBJ whole genome shotgun (WGS) entry which is preliminary data.</text>
</comment>
<dbReference type="AlphaFoldDB" id="A0A2T4MZ97"/>
<reference evidence="4 5" key="1">
    <citation type="submission" date="2018-03" db="EMBL/GenBank/DDBJ databases">
        <title>Aeromonas veronii whole genome sequencing and analysis.</title>
        <authorList>
            <person name="Xie H."/>
            <person name="Liu T."/>
            <person name="Wang K."/>
        </authorList>
    </citation>
    <scope>NUCLEOTIDE SEQUENCE [LARGE SCALE GENOMIC DNA]</scope>
    <source>
        <strain evidence="4 5">XH.VA.1</strain>
    </source>
</reference>
<keyword evidence="2" id="KW-0233">DNA recombination</keyword>
<dbReference type="Gene3D" id="1.10.150.130">
    <property type="match status" value="1"/>
</dbReference>
<dbReference type="EMBL" id="PZKL01000038">
    <property type="protein sequence ID" value="PTH79891.1"/>
    <property type="molecule type" value="Genomic_DNA"/>
</dbReference>
<dbReference type="GO" id="GO:0015074">
    <property type="term" value="P:DNA integration"/>
    <property type="evidence" value="ECO:0007669"/>
    <property type="project" value="InterPro"/>
</dbReference>
<evidence type="ECO:0000256" key="1">
    <source>
        <dbReference type="ARBA" id="ARBA00023125"/>
    </source>
</evidence>
<evidence type="ECO:0000313" key="5">
    <source>
        <dbReference type="Proteomes" id="UP000241986"/>
    </source>
</evidence>
<organism evidence="4 5">
    <name type="scientific">Aeromonas veronii</name>
    <dbReference type="NCBI Taxonomy" id="654"/>
    <lineage>
        <taxon>Bacteria</taxon>
        <taxon>Pseudomonadati</taxon>
        <taxon>Pseudomonadota</taxon>
        <taxon>Gammaproteobacteria</taxon>
        <taxon>Aeromonadales</taxon>
        <taxon>Aeromonadaceae</taxon>
        <taxon>Aeromonas</taxon>
    </lineage>
</organism>
<dbReference type="InterPro" id="IPR052925">
    <property type="entry name" value="Phage_Integrase-like_Recomb"/>
</dbReference>
<dbReference type="Gene3D" id="1.10.443.10">
    <property type="entry name" value="Intergrase catalytic core"/>
    <property type="match status" value="1"/>
</dbReference>
<feature type="domain" description="Tyr recombinase" evidence="3">
    <location>
        <begin position="184"/>
        <end position="386"/>
    </location>
</feature>
<gene>
    <name evidence="4" type="ORF">DAA48_16630</name>
</gene>
<name>A0A2T4MZ97_AERVE</name>
<proteinExistence type="predicted"/>
<evidence type="ECO:0000256" key="2">
    <source>
        <dbReference type="ARBA" id="ARBA00023172"/>
    </source>
</evidence>
<dbReference type="Proteomes" id="UP000241986">
    <property type="component" value="Unassembled WGS sequence"/>
</dbReference>
<dbReference type="PROSITE" id="PS51898">
    <property type="entry name" value="TYR_RECOMBINASE"/>
    <property type="match status" value="1"/>
</dbReference>
<dbReference type="GO" id="GO:0006310">
    <property type="term" value="P:DNA recombination"/>
    <property type="evidence" value="ECO:0007669"/>
    <property type="project" value="UniProtKB-KW"/>
</dbReference>
<dbReference type="RefSeq" id="WP_107684060.1">
    <property type="nucleotide sequence ID" value="NZ_PZKL01000038.1"/>
</dbReference>